<evidence type="ECO:0000313" key="3">
    <source>
        <dbReference type="Proteomes" id="UP000789901"/>
    </source>
</evidence>
<proteinExistence type="predicted"/>
<reference evidence="2 3" key="1">
    <citation type="submission" date="2021-06" db="EMBL/GenBank/DDBJ databases">
        <authorList>
            <person name="Kallberg Y."/>
            <person name="Tangrot J."/>
            <person name="Rosling A."/>
        </authorList>
    </citation>
    <scope>NUCLEOTIDE SEQUENCE [LARGE SCALE GENOMIC DNA]</scope>
    <source>
        <strain evidence="2 3">120-4 pot B 10/14</strain>
    </source>
</reference>
<evidence type="ECO:0000313" key="2">
    <source>
        <dbReference type="EMBL" id="CAG8833919.1"/>
    </source>
</evidence>
<name>A0ABN7WLE7_GIGMA</name>
<evidence type="ECO:0000256" key="1">
    <source>
        <dbReference type="SAM" id="MobiDB-lite"/>
    </source>
</evidence>
<sequence length="112" mass="13053">MNQGKQYSIHHKLAILPMTEKTLRHQQYQHTVTSSEIPLQRNQQRQQQMIEKEKVQHKKKEISIQAPVKVKRQHDTNSTAPVHDFKQRKSESATPTRTTQTNDDTGKQSKGK</sequence>
<organism evidence="2 3">
    <name type="scientific">Gigaspora margarita</name>
    <dbReference type="NCBI Taxonomy" id="4874"/>
    <lineage>
        <taxon>Eukaryota</taxon>
        <taxon>Fungi</taxon>
        <taxon>Fungi incertae sedis</taxon>
        <taxon>Mucoromycota</taxon>
        <taxon>Glomeromycotina</taxon>
        <taxon>Glomeromycetes</taxon>
        <taxon>Diversisporales</taxon>
        <taxon>Gigasporaceae</taxon>
        <taxon>Gigaspora</taxon>
    </lineage>
</organism>
<feature type="non-terminal residue" evidence="2">
    <location>
        <position position="112"/>
    </location>
</feature>
<gene>
    <name evidence="2" type="ORF">GMARGA_LOCUS31789</name>
</gene>
<feature type="compositionally biased region" description="Low complexity" evidence="1">
    <location>
        <begin position="94"/>
        <end position="103"/>
    </location>
</feature>
<feature type="region of interest" description="Disordered" evidence="1">
    <location>
        <begin position="39"/>
        <end position="112"/>
    </location>
</feature>
<dbReference type="Proteomes" id="UP000789901">
    <property type="component" value="Unassembled WGS sequence"/>
</dbReference>
<comment type="caution">
    <text evidence="2">The sequence shown here is derived from an EMBL/GenBank/DDBJ whole genome shotgun (WGS) entry which is preliminary data.</text>
</comment>
<protein>
    <submittedName>
        <fullName evidence="2">9190_t:CDS:1</fullName>
    </submittedName>
</protein>
<dbReference type="EMBL" id="CAJVQB010048306">
    <property type="protein sequence ID" value="CAG8833919.1"/>
    <property type="molecule type" value="Genomic_DNA"/>
</dbReference>
<keyword evidence="3" id="KW-1185">Reference proteome</keyword>
<accession>A0ABN7WLE7</accession>